<dbReference type="Proteomes" id="UP000290809">
    <property type="component" value="Unassembled WGS sequence"/>
</dbReference>
<dbReference type="STRING" id="6184.A0A430QAS4"/>
<evidence type="ECO:0000313" key="2">
    <source>
        <dbReference type="Proteomes" id="UP000290809"/>
    </source>
</evidence>
<reference evidence="1 2" key="1">
    <citation type="journal article" date="2019" name="PLoS Pathog.">
        <title>Genome sequence of the bovine parasite Schistosoma bovis Tanzania.</title>
        <authorList>
            <person name="Oey H."/>
            <person name="Zakrzewski M."/>
            <person name="Gobert G."/>
            <person name="Gravermann K."/>
            <person name="Stoye J."/>
            <person name="Jones M."/>
            <person name="Mcmanus D."/>
            <person name="Krause L."/>
        </authorList>
    </citation>
    <scope>NUCLEOTIDE SEQUENCE [LARGE SCALE GENOMIC DNA]</scope>
    <source>
        <strain evidence="1 2">TAN1997</strain>
    </source>
</reference>
<sequence>MELPEAAQQLASIKDRLVELDILLNKSLEKINLHPELNSSLLTYANYLRNNKYRKLEAQSKAVLFADITLPHILNCLHFKNRHH</sequence>
<evidence type="ECO:0000313" key="1">
    <source>
        <dbReference type="EMBL" id="RTG84807.1"/>
    </source>
</evidence>
<comment type="caution">
    <text evidence="1">The sequence shown here is derived from an EMBL/GenBank/DDBJ whole genome shotgun (WGS) entry which is preliminary data.</text>
</comment>
<protein>
    <submittedName>
        <fullName evidence="1">Uncharacterized protein</fullName>
    </submittedName>
</protein>
<keyword evidence="2" id="KW-1185">Reference proteome</keyword>
<dbReference type="AlphaFoldDB" id="A0A430QAS4"/>
<name>A0A430QAS4_SCHBO</name>
<dbReference type="EMBL" id="QMKO01002097">
    <property type="protein sequence ID" value="RTG84807.1"/>
    <property type="molecule type" value="Genomic_DNA"/>
</dbReference>
<accession>A0A430QAS4</accession>
<proteinExistence type="predicted"/>
<gene>
    <name evidence="1" type="ORF">DC041_0008955</name>
</gene>
<organism evidence="1 2">
    <name type="scientific">Schistosoma bovis</name>
    <name type="common">Blood fluke</name>
    <dbReference type="NCBI Taxonomy" id="6184"/>
    <lineage>
        <taxon>Eukaryota</taxon>
        <taxon>Metazoa</taxon>
        <taxon>Spiralia</taxon>
        <taxon>Lophotrochozoa</taxon>
        <taxon>Platyhelminthes</taxon>
        <taxon>Trematoda</taxon>
        <taxon>Digenea</taxon>
        <taxon>Strigeidida</taxon>
        <taxon>Schistosomatoidea</taxon>
        <taxon>Schistosomatidae</taxon>
        <taxon>Schistosoma</taxon>
    </lineage>
</organism>